<sequence length="155" mass="15920">MTQPAGVAPPIAAFFATIGFAALAICGFGFTSLLTDTDVIAAPGLGQGAGIVAMLLSAVAFAGTEYGAVRRARFPSAGWVMIATVAAYLAGIVFGGVVTGADVALSVSAAGEFSLSWYALVLAVTSAVAAWAGIALRRTRARRPEWPWEHEEEDE</sequence>
<feature type="transmembrane region" description="Helical" evidence="1">
    <location>
        <begin position="76"/>
        <end position="97"/>
    </location>
</feature>
<dbReference type="RefSeq" id="WP_036309801.1">
    <property type="nucleotide sequence ID" value="NZ_JFYO01000002.1"/>
</dbReference>
<feature type="transmembrane region" description="Helical" evidence="1">
    <location>
        <begin position="117"/>
        <end position="136"/>
    </location>
</feature>
<name>A0A031FXK7_9MICO</name>
<keyword evidence="1" id="KW-0472">Membrane</keyword>
<reference evidence="2 3" key="1">
    <citation type="submission" date="2014-03" db="EMBL/GenBank/DDBJ databases">
        <title>Draft Genome Sequences of 13 Willow Endophytes.</title>
        <authorList>
            <person name="Gan H.Y."/>
            <person name="Gan H.M."/>
            <person name="Savka M.A."/>
            <person name="Hudson A.O."/>
        </authorList>
    </citation>
    <scope>NUCLEOTIDE SEQUENCE [LARGE SCALE GENOMIC DNA]</scope>
    <source>
        <strain evidence="2 3">RIT293</strain>
    </source>
</reference>
<dbReference type="AlphaFoldDB" id="A0A031FXK7"/>
<dbReference type="PATRIC" id="fig|273677.3.peg.810"/>
<accession>A0A031FXK7</accession>
<organism evidence="2 3">
    <name type="scientific">Microbacterium oleivorans</name>
    <dbReference type="NCBI Taxonomy" id="273677"/>
    <lineage>
        <taxon>Bacteria</taxon>
        <taxon>Bacillati</taxon>
        <taxon>Actinomycetota</taxon>
        <taxon>Actinomycetes</taxon>
        <taxon>Micrococcales</taxon>
        <taxon>Microbacteriaceae</taxon>
        <taxon>Microbacterium</taxon>
    </lineage>
</organism>
<comment type="caution">
    <text evidence="2">The sequence shown here is derived from an EMBL/GenBank/DDBJ whole genome shotgun (WGS) entry which is preliminary data.</text>
</comment>
<keyword evidence="3" id="KW-1185">Reference proteome</keyword>
<evidence type="ECO:0000256" key="1">
    <source>
        <dbReference type="SAM" id="Phobius"/>
    </source>
</evidence>
<evidence type="ECO:0000313" key="3">
    <source>
        <dbReference type="Proteomes" id="UP000024001"/>
    </source>
</evidence>
<keyword evidence="1" id="KW-0812">Transmembrane</keyword>
<dbReference type="InterPro" id="IPR046124">
    <property type="entry name" value="DUF6121"/>
</dbReference>
<dbReference type="Pfam" id="PF19616">
    <property type="entry name" value="DUF6121"/>
    <property type="match status" value="1"/>
</dbReference>
<dbReference type="EMBL" id="JFYO01000002">
    <property type="protein sequence ID" value="EZP29308.1"/>
    <property type="molecule type" value="Genomic_DNA"/>
</dbReference>
<dbReference type="OrthoDB" id="5077650at2"/>
<keyword evidence="1" id="KW-1133">Transmembrane helix</keyword>
<gene>
    <name evidence="2" type="ORF">BW34_00825</name>
</gene>
<feature type="transmembrane region" description="Helical" evidence="1">
    <location>
        <begin position="40"/>
        <end position="64"/>
    </location>
</feature>
<feature type="transmembrane region" description="Helical" evidence="1">
    <location>
        <begin position="12"/>
        <end position="34"/>
    </location>
</feature>
<evidence type="ECO:0000313" key="2">
    <source>
        <dbReference type="EMBL" id="EZP29308.1"/>
    </source>
</evidence>
<proteinExistence type="predicted"/>
<dbReference type="Proteomes" id="UP000024001">
    <property type="component" value="Unassembled WGS sequence"/>
</dbReference>
<protein>
    <submittedName>
        <fullName evidence="2">Methyl-accepting chemotaxis protein</fullName>
    </submittedName>
</protein>